<gene>
    <name evidence="1" type="ORF">I6I53_07190</name>
</gene>
<organism evidence="1 2">
    <name type="scientific">Acinetobacter ursingii</name>
    <dbReference type="NCBI Taxonomy" id="108980"/>
    <lineage>
        <taxon>Bacteria</taxon>
        <taxon>Pseudomonadati</taxon>
        <taxon>Pseudomonadota</taxon>
        <taxon>Gammaproteobacteria</taxon>
        <taxon>Moraxellales</taxon>
        <taxon>Moraxellaceae</taxon>
        <taxon>Acinetobacter</taxon>
    </lineage>
</organism>
<name>A0A7T9UKF9_9GAMM</name>
<dbReference type="GeneID" id="66211024"/>
<evidence type="ECO:0000313" key="1">
    <source>
        <dbReference type="EMBL" id="QQT87516.1"/>
    </source>
</evidence>
<accession>A0A7T9UKF9</accession>
<protein>
    <submittedName>
        <fullName evidence="1">Uncharacterized protein</fullName>
    </submittedName>
</protein>
<sequence>MSLIKPILIVLCISVLSLIAYKIWQPSPAQYEDYRALFCLVIQKDDLTEKDQIFIEMEKVQKHSYPDYALHKPTFKTRFARLVFSQFQDLKLAEQQQARKSLKNCENLLAWK</sequence>
<proteinExistence type="predicted"/>
<dbReference type="RefSeq" id="WP_004995085.1">
    <property type="nucleotide sequence ID" value="NZ_BKGH01000035.1"/>
</dbReference>
<dbReference type="EMBL" id="CP068176">
    <property type="protein sequence ID" value="QQT87516.1"/>
    <property type="molecule type" value="Genomic_DNA"/>
</dbReference>
<evidence type="ECO:0000313" key="2">
    <source>
        <dbReference type="Proteomes" id="UP000595320"/>
    </source>
</evidence>
<dbReference type="Proteomes" id="UP000595320">
    <property type="component" value="Chromosome"/>
</dbReference>
<dbReference type="AlphaFoldDB" id="A0A7T9UKF9"/>
<reference evidence="1 2" key="1">
    <citation type="submission" date="2021-01" db="EMBL/GenBank/DDBJ databases">
        <title>FDA dAtabase for Regulatory Grade micrObial Sequences (FDA-ARGOS): Supporting development and validation of Infectious Disease Dx tests.</title>
        <authorList>
            <person name="Sproer C."/>
            <person name="Gronow S."/>
            <person name="Severitt S."/>
            <person name="Schroder I."/>
            <person name="Tallon L."/>
            <person name="Sadzewicz L."/>
            <person name="Zhao X."/>
            <person name="Boylan J."/>
            <person name="Ott S."/>
            <person name="Bowen H."/>
            <person name="Vavikolanu K."/>
            <person name="Mehta A."/>
            <person name="Aluvathingal J."/>
            <person name="Nadendla S."/>
            <person name="Lowell S."/>
            <person name="Myers T."/>
            <person name="Yan Y."/>
            <person name="Sichtig H."/>
        </authorList>
    </citation>
    <scope>NUCLEOTIDE SEQUENCE [LARGE SCALE GENOMIC DNA]</scope>
    <source>
        <strain evidence="1 2">FDAARGOS_1096</strain>
    </source>
</reference>